<organism evidence="7 8">
    <name type="scientific">Akanthomyces lecanii RCEF 1005</name>
    <dbReference type="NCBI Taxonomy" id="1081108"/>
    <lineage>
        <taxon>Eukaryota</taxon>
        <taxon>Fungi</taxon>
        <taxon>Dikarya</taxon>
        <taxon>Ascomycota</taxon>
        <taxon>Pezizomycotina</taxon>
        <taxon>Sordariomycetes</taxon>
        <taxon>Hypocreomycetidae</taxon>
        <taxon>Hypocreales</taxon>
        <taxon>Cordycipitaceae</taxon>
        <taxon>Akanthomyces</taxon>
        <taxon>Cordyceps confragosa</taxon>
    </lineage>
</organism>
<dbReference type="GO" id="GO:0032259">
    <property type="term" value="P:methylation"/>
    <property type="evidence" value="ECO:0007669"/>
    <property type="project" value="UniProtKB-KW"/>
</dbReference>
<dbReference type="PANTHER" id="PTHR43712:SF1">
    <property type="entry name" value="HYPOTHETICAL O-METHYLTRANSFERASE (EUROFUNG)-RELATED"/>
    <property type="match status" value="1"/>
</dbReference>
<dbReference type="InterPro" id="IPR036390">
    <property type="entry name" value="WH_DNA-bd_sf"/>
</dbReference>
<evidence type="ECO:0000256" key="2">
    <source>
        <dbReference type="ARBA" id="ARBA00022679"/>
    </source>
</evidence>
<dbReference type="GO" id="GO:0008171">
    <property type="term" value="F:O-methyltransferase activity"/>
    <property type="evidence" value="ECO:0007669"/>
    <property type="project" value="InterPro"/>
</dbReference>
<reference evidence="7 8" key="1">
    <citation type="journal article" date="2016" name="Genome Biol. Evol.">
        <title>Divergent and convergent evolution of fungal pathogenicity.</title>
        <authorList>
            <person name="Shang Y."/>
            <person name="Xiao G."/>
            <person name="Zheng P."/>
            <person name="Cen K."/>
            <person name="Zhan S."/>
            <person name="Wang C."/>
        </authorList>
    </citation>
    <scope>NUCLEOTIDE SEQUENCE [LARGE SCALE GENOMIC DNA]</scope>
    <source>
        <strain evidence="7 8">RCEF 1005</strain>
    </source>
</reference>
<dbReference type="PROSITE" id="PS51683">
    <property type="entry name" value="SAM_OMT_II"/>
    <property type="match status" value="1"/>
</dbReference>
<dbReference type="AlphaFoldDB" id="A0A168HN21"/>
<evidence type="ECO:0000256" key="4">
    <source>
        <dbReference type="PIRSR" id="PIRSR005739-1"/>
    </source>
</evidence>
<dbReference type="Pfam" id="PF00891">
    <property type="entry name" value="Methyltransf_2"/>
    <property type="match status" value="1"/>
</dbReference>
<accession>A0A168HN21</accession>
<dbReference type="GO" id="GO:0046983">
    <property type="term" value="F:protein dimerization activity"/>
    <property type="evidence" value="ECO:0007669"/>
    <property type="project" value="InterPro"/>
</dbReference>
<dbReference type="InterPro" id="IPR036388">
    <property type="entry name" value="WH-like_DNA-bd_sf"/>
</dbReference>
<evidence type="ECO:0000313" key="7">
    <source>
        <dbReference type="EMBL" id="OAA77996.1"/>
    </source>
</evidence>
<evidence type="ECO:0000313" key="8">
    <source>
        <dbReference type="Proteomes" id="UP000076881"/>
    </source>
</evidence>
<dbReference type="Gene3D" id="1.10.10.10">
    <property type="entry name" value="Winged helix-like DNA-binding domain superfamily/Winged helix DNA-binding domain"/>
    <property type="match status" value="1"/>
</dbReference>
<dbReference type="InterPro" id="IPR012967">
    <property type="entry name" value="COMT_dimerisation"/>
</dbReference>
<dbReference type="PANTHER" id="PTHR43712">
    <property type="entry name" value="PUTATIVE (AFU_ORTHOLOGUE AFUA_4G14580)-RELATED"/>
    <property type="match status" value="1"/>
</dbReference>
<comment type="caution">
    <text evidence="7">The sequence shown here is derived from an EMBL/GenBank/DDBJ whole genome shotgun (WGS) entry which is preliminary data.</text>
</comment>
<evidence type="ECO:0000256" key="3">
    <source>
        <dbReference type="ARBA" id="ARBA00022691"/>
    </source>
</evidence>
<feature type="domain" description="O-methyltransferase C-terminal" evidence="5">
    <location>
        <begin position="216"/>
        <end position="376"/>
    </location>
</feature>
<dbReference type="EMBL" id="AZHF01000003">
    <property type="protein sequence ID" value="OAA77996.1"/>
    <property type="molecule type" value="Genomic_DNA"/>
</dbReference>
<evidence type="ECO:0000259" key="6">
    <source>
        <dbReference type="Pfam" id="PF08100"/>
    </source>
</evidence>
<feature type="active site" description="Proton acceptor" evidence="4">
    <location>
        <position position="304"/>
    </location>
</feature>
<keyword evidence="1 7" id="KW-0489">Methyltransferase</keyword>
<keyword evidence="8" id="KW-1185">Reference proteome</keyword>
<dbReference type="InterPro" id="IPR016461">
    <property type="entry name" value="COMT-like"/>
</dbReference>
<protein>
    <submittedName>
        <fullName evidence="7">O-methyltransferase, family 2</fullName>
    </submittedName>
</protein>
<dbReference type="Proteomes" id="UP000076881">
    <property type="component" value="Unassembled WGS sequence"/>
</dbReference>
<dbReference type="SUPFAM" id="SSF46785">
    <property type="entry name" value="Winged helix' DNA-binding domain"/>
    <property type="match status" value="1"/>
</dbReference>
<keyword evidence="3" id="KW-0949">S-adenosyl-L-methionine</keyword>
<dbReference type="InterPro" id="IPR029063">
    <property type="entry name" value="SAM-dependent_MTases_sf"/>
</dbReference>
<dbReference type="SUPFAM" id="SSF53335">
    <property type="entry name" value="S-adenosyl-L-methionine-dependent methyltransferases"/>
    <property type="match status" value="1"/>
</dbReference>
<sequence length="398" mass="43129">MPETPASIIAQLASYDEKSLTDDRQARTAALVLSEKLSTCLQDPGLYVWKTALSPLSNLAVRVAIDLDIFSLLAAESKPVSSTFVAAATRSVPALVHRLLRACSSIGFVGQSGDGGDAWSANAVTRKMAVGAMAGWHRMFWDLVVTAAVHGPPALRDNGHRSPGEAGFTRRAFGGALDYLGLVQSMPATNRDFNDAMTLDTGAPEPWFRWFPVEERLLAGLAQDDAPLLVDVAGGRGHDVQAFHEAFPGRGRLVLQDMAHAIGSIGGGPVAPPLDAAIVRQTHDFFTAQPVRGARAYFLRRVLHDWPDSCCLRILKELRGAMRPGYSKLLIHEAILPDSGATRAQCEFDMTMMVVNGGLERSERQWAELLAEAGFEVVQFWQNYPDSEGIIEAIISPL</sequence>
<gene>
    <name evidence="7" type="ORF">LEL_04819</name>
</gene>
<feature type="domain" description="O-methyltransferase dimerisation" evidence="6">
    <location>
        <begin position="59"/>
        <end position="128"/>
    </location>
</feature>
<dbReference type="OrthoDB" id="1535081at2759"/>
<dbReference type="InterPro" id="IPR001077">
    <property type="entry name" value="COMT_C"/>
</dbReference>
<evidence type="ECO:0000256" key="1">
    <source>
        <dbReference type="ARBA" id="ARBA00022603"/>
    </source>
</evidence>
<proteinExistence type="predicted"/>
<dbReference type="Pfam" id="PF08100">
    <property type="entry name" value="Dimerisation"/>
    <property type="match status" value="1"/>
</dbReference>
<dbReference type="Gene3D" id="3.40.50.150">
    <property type="entry name" value="Vaccinia Virus protein VP39"/>
    <property type="match status" value="1"/>
</dbReference>
<evidence type="ECO:0000259" key="5">
    <source>
        <dbReference type="Pfam" id="PF00891"/>
    </source>
</evidence>
<keyword evidence="2 7" id="KW-0808">Transferase</keyword>
<name>A0A168HN21_CORDF</name>
<dbReference type="PIRSF" id="PIRSF005739">
    <property type="entry name" value="O-mtase"/>
    <property type="match status" value="1"/>
</dbReference>